<dbReference type="OrthoDB" id="4304at2"/>
<keyword evidence="3" id="KW-1185">Reference proteome</keyword>
<reference evidence="2 3" key="1">
    <citation type="submission" date="2019-10" db="EMBL/GenBank/DDBJ databases">
        <title>Alkaliphilus serpentinus sp. nov. and Alkaliphilus pronyensis sp. nov., two novel anaerobic alkaliphilic species isolated from the serpentinized-hosted hydrothermal field of the Prony Bay (New Caledonia).</title>
        <authorList>
            <person name="Postec A."/>
        </authorList>
    </citation>
    <scope>NUCLEOTIDE SEQUENCE [LARGE SCALE GENOMIC DNA]</scope>
    <source>
        <strain evidence="2 3">LacT</strain>
    </source>
</reference>
<evidence type="ECO:0000256" key="1">
    <source>
        <dbReference type="SAM" id="Phobius"/>
    </source>
</evidence>
<feature type="transmembrane region" description="Helical" evidence="1">
    <location>
        <begin position="7"/>
        <end position="27"/>
    </location>
</feature>
<dbReference type="EMBL" id="WBZB01000013">
    <property type="protein sequence ID" value="KAB3531501.1"/>
    <property type="molecule type" value="Genomic_DNA"/>
</dbReference>
<keyword evidence="1" id="KW-0472">Membrane</keyword>
<comment type="caution">
    <text evidence="2">The sequence shown here is derived from an EMBL/GenBank/DDBJ whole genome shotgun (WGS) entry which is preliminary data.</text>
</comment>
<sequence>MNKRLKLLISTMVIVITLASLVSISYLEATDFFNKNVLGRWVIDENSQFTIKFTHSVMLTPVYEVYEFNEDNEILLVETTFYSYGAGLPETTEYDFEMTNNSFRIYNISKIIDPLVYRTGATIGNTTLIINEEEIPFLEFSDGGTPVHLVKRKRPLSVFILEEVILWISKTMKF</sequence>
<name>A0A833M8R3_9FIRM</name>
<dbReference type="Proteomes" id="UP000465601">
    <property type="component" value="Unassembled WGS sequence"/>
</dbReference>
<organism evidence="2 3">
    <name type="scientific">Alkaliphilus serpentinus</name>
    <dbReference type="NCBI Taxonomy" id="1482731"/>
    <lineage>
        <taxon>Bacteria</taxon>
        <taxon>Bacillati</taxon>
        <taxon>Bacillota</taxon>
        <taxon>Clostridia</taxon>
        <taxon>Peptostreptococcales</taxon>
        <taxon>Natronincolaceae</taxon>
        <taxon>Alkaliphilus</taxon>
    </lineage>
</organism>
<dbReference type="RefSeq" id="WP_151865229.1">
    <property type="nucleotide sequence ID" value="NZ_WBZB01000013.1"/>
</dbReference>
<evidence type="ECO:0000313" key="3">
    <source>
        <dbReference type="Proteomes" id="UP000465601"/>
    </source>
</evidence>
<keyword evidence="1" id="KW-1133">Transmembrane helix</keyword>
<evidence type="ECO:0000313" key="2">
    <source>
        <dbReference type="EMBL" id="KAB3531501.1"/>
    </source>
</evidence>
<keyword evidence="1" id="KW-0812">Transmembrane</keyword>
<dbReference type="AlphaFoldDB" id="A0A833M8R3"/>
<proteinExistence type="predicted"/>
<dbReference type="Pfam" id="PF08905">
    <property type="entry name" value="DUF1850"/>
    <property type="match status" value="1"/>
</dbReference>
<protein>
    <submittedName>
        <fullName evidence="2">DUF1850 domain-containing protein</fullName>
    </submittedName>
</protein>
<accession>A0A833M8R3</accession>
<gene>
    <name evidence="2" type="ORF">F8153_04815</name>
</gene>
<dbReference type="InterPro" id="IPR015001">
    <property type="entry name" value="DUF1850"/>
</dbReference>